<dbReference type="EMBL" id="BGPR01015994">
    <property type="protein sequence ID" value="GBN71432.1"/>
    <property type="molecule type" value="Genomic_DNA"/>
</dbReference>
<evidence type="ECO:0000313" key="3">
    <source>
        <dbReference type="Proteomes" id="UP000499080"/>
    </source>
</evidence>
<name>A0A4Y2R6P7_ARAVE</name>
<accession>A0A4Y2R6P7</accession>
<evidence type="ECO:0000313" key="1">
    <source>
        <dbReference type="EMBL" id="GBN71411.1"/>
    </source>
</evidence>
<evidence type="ECO:0000313" key="2">
    <source>
        <dbReference type="EMBL" id="GBN71432.1"/>
    </source>
</evidence>
<proteinExistence type="predicted"/>
<dbReference type="AlphaFoldDB" id="A0A4Y2R6P7"/>
<organism evidence="2 3">
    <name type="scientific">Araneus ventricosus</name>
    <name type="common">Orbweaver spider</name>
    <name type="synonym">Epeira ventricosa</name>
    <dbReference type="NCBI Taxonomy" id="182803"/>
    <lineage>
        <taxon>Eukaryota</taxon>
        <taxon>Metazoa</taxon>
        <taxon>Ecdysozoa</taxon>
        <taxon>Arthropoda</taxon>
        <taxon>Chelicerata</taxon>
        <taxon>Arachnida</taxon>
        <taxon>Araneae</taxon>
        <taxon>Araneomorphae</taxon>
        <taxon>Entelegynae</taxon>
        <taxon>Araneoidea</taxon>
        <taxon>Araneidae</taxon>
        <taxon>Araneus</taxon>
    </lineage>
</organism>
<keyword evidence="3" id="KW-1185">Reference proteome</keyword>
<protein>
    <submittedName>
        <fullName evidence="2">Uncharacterized protein</fullName>
    </submittedName>
</protein>
<dbReference type="Proteomes" id="UP000499080">
    <property type="component" value="Unassembled WGS sequence"/>
</dbReference>
<dbReference type="EMBL" id="BGPR01015987">
    <property type="protein sequence ID" value="GBN71411.1"/>
    <property type="molecule type" value="Genomic_DNA"/>
</dbReference>
<sequence length="96" mass="11141">MNRRISRRNCELARSEVPKLWYVYPRGYAADQLGQRFLTCELILSGSGRWAYKRFIQATNGKAGRGCGSDLVWLRRWSCGDLAIFDLEFDYENLAL</sequence>
<gene>
    <name evidence="1" type="ORF">AVEN_100124_1</name>
    <name evidence="2" type="ORF">AVEN_251388_1</name>
</gene>
<comment type="caution">
    <text evidence="2">The sequence shown here is derived from an EMBL/GenBank/DDBJ whole genome shotgun (WGS) entry which is preliminary data.</text>
</comment>
<reference evidence="2 3" key="1">
    <citation type="journal article" date="2019" name="Sci. Rep.">
        <title>Orb-weaving spider Araneus ventricosus genome elucidates the spidroin gene catalogue.</title>
        <authorList>
            <person name="Kono N."/>
            <person name="Nakamura H."/>
            <person name="Ohtoshi R."/>
            <person name="Moran D.A.P."/>
            <person name="Shinohara A."/>
            <person name="Yoshida Y."/>
            <person name="Fujiwara M."/>
            <person name="Mori M."/>
            <person name="Tomita M."/>
            <person name="Arakawa K."/>
        </authorList>
    </citation>
    <scope>NUCLEOTIDE SEQUENCE [LARGE SCALE GENOMIC DNA]</scope>
</reference>